<gene>
    <name evidence="8" type="primary">11407623</name>
    <name evidence="7" type="ordered locus">MTR_4g061823</name>
    <name evidence="6" type="ordered locus">MTR_4g061910</name>
</gene>
<dbReference type="KEGG" id="mtr:11407623"/>
<dbReference type="HOGENOM" id="CLU_080027_0_0_1"/>
<evidence type="ECO:0000256" key="2">
    <source>
        <dbReference type="ARBA" id="ARBA00023242"/>
    </source>
</evidence>
<dbReference type="EnsemblPlants" id="KEH30079">
    <property type="protein sequence ID" value="KEH30079"/>
    <property type="gene ID" value="MTR_4g061823"/>
</dbReference>
<dbReference type="EMBL" id="CM001220">
    <property type="protein sequence ID" value="KEH30079.1"/>
    <property type="molecule type" value="Genomic_DNA"/>
</dbReference>
<evidence type="ECO:0000313" key="7">
    <source>
        <dbReference type="EMBL" id="KEH30079.1"/>
    </source>
</evidence>
<reference evidence="6 9" key="1">
    <citation type="journal article" date="2011" name="Nature">
        <title>The Medicago genome provides insight into the evolution of rhizobial symbioses.</title>
        <authorList>
            <person name="Young N.D."/>
            <person name="Debelle F."/>
            <person name="Oldroyd G.E."/>
            <person name="Geurts R."/>
            <person name="Cannon S.B."/>
            <person name="Udvardi M.K."/>
            <person name="Benedito V.A."/>
            <person name="Mayer K.F."/>
            <person name="Gouzy J."/>
            <person name="Schoof H."/>
            <person name="Van de Peer Y."/>
            <person name="Proost S."/>
            <person name="Cook D.R."/>
            <person name="Meyers B.C."/>
            <person name="Spannagl M."/>
            <person name="Cheung F."/>
            <person name="De Mita S."/>
            <person name="Krishnakumar V."/>
            <person name="Gundlach H."/>
            <person name="Zhou S."/>
            <person name="Mudge J."/>
            <person name="Bharti A.K."/>
            <person name="Murray J.D."/>
            <person name="Naoumkina M.A."/>
            <person name="Rosen B."/>
            <person name="Silverstein K.A."/>
            <person name="Tang H."/>
            <person name="Rombauts S."/>
            <person name="Zhao P.X."/>
            <person name="Zhou P."/>
            <person name="Barbe V."/>
            <person name="Bardou P."/>
            <person name="Bechner M."/>
            <person name="Bellec A."/>
            <person name="Berger A."/>
            <person name="Berges H."/>
            <person name="Bidwell S."/>
            <person name="Bisseling T."/>
            <person name="Choisne N."/>
            <person name="Couloux A."/>
            <person name="Denny R."/>
            <person name="Deshpande S."/>
            <person name="Dai X."/>
            <person name="Doyle J.J."/>
            <person name="Dudez A.M."/>
            <person name="Farmer A.D."/>
            <person name="Fouteau S."/>
            <person name="Franken C."/>
            <person name="Gibelin C."/>
            <person name="Gish J."/>
            <person name="Goldstein S."/>
            <person name="Gonzalez A.J."/>
            <person name="Green P.J."/>
            <person name="Hallab A."/>
            <person name="Hartog M."/>
            <person name="Hua A."/>
            <person name="Humphray S.J."/>
            <person name="Jeong D.H."/>
            <person name="Jing Y."/>
            <person name="Jocker A."/>
            <person name="Kenton S.M."/>
            <person name="Kim D.J."/>
            <person name="Klee K."/>
            <person name="Lai H."/>
            <person name="Lang C."/>
            <person name="Lin S."/>
            <person name="Macmil S.L."/>
            <person name="Magdelenat G."/>
            <person name="Matthews L."/>
            <person name="McCorrison J."/>
            <person name="Monaghan E.L."/>
            <person name="Mun J.H."/>
            <person name="Najar F.Z."/>
            <person name="Nicholson C."/>
            <person name="Noirot C."/>
            <person name="O'Bleness M."/>
            <person name="Paule C.R."/>
            <person name="Poulain J."/>
            <person name="Prion F."/>
            <person name="Qin B."/>
            <person name="Qu C."/>
            <person name="Retzel E.F."/>
            <person name="Riddle C."/>
            <person name="Sallet E."/>
            <person name="Samain S."/>
            <person name="Samson N."/>
            <person name="Sanders I."/>
            <person name="Saurat O."/>
            <person name="Scarpelli C."/>
            <person name="Schiex T."/>
            <person name="Segurens B."/>
            <person name="Severin A.J."/>
            <person name="Sherrier D.J."/>
            <person name="Shi R."/>
            <person name="Sims S."/>
            <person name="Singer S.R."/>
            <person name="Sinharoy S."/>
            <person name="Sterck L."/>
            <person name="Viollet A."/>
            <person name="Wang B.B."/>
            <person name="Wang K."/>
            <person name="Wang M."/>
            <person name="Wang X."/>
            <person name="Warfsmann J."/>
            <person name="Weissenbach J."/>
            <person name="White D.D."/>
            <person name="White J.D."/>
            <person name="Wiley G.B."/>
            <person name="Wincker P."/>
            <person name="Xing Y."/>
            <person name="Yang L."/>
            <person name="Yao Z."/>
            <person name="Ying F."/>
            <person name="Zhai J."/>
            <person name="Zhou L."/>
            <person name="Zuber A."/>
            <person name="Denarie J."/>
            <person name="Dixon R.A."/>
            <person name="May G.D."/>
            <person name="Schwartz D.C."/>
            <person name="Rogers J."/>
            <person name="Quetier F."/>
            <person name="Town C.D."/>
            <person name="Roe B.A."/>
        </authorList>
    </citation>
    <scope>NUCLEOTIDE SEQUENCE [LARGE SCALE GENOMIC DNA]</scope>
    <source>
        <strain evidence="6">A17</strain>
        <strain evidence="8 9">cv. Jemalong A17</strain>
    </source>
</reference>
<keyword evidence="9" id="KW-1185">Reference proteome</keyword>
<feature type="domain" description="CCT" evidence="5">
    <location>
        <begin position="145"/>
        <end position="187"/>
    </location>
</feature>
<dbReference type="PANTHER" id="PTHR31319">
    <property type="entry name" value="ZINC FINGER PROTEIN CONSTANS-LIKE 4"/>
    <property type="match status" value="1"/>
</dbReference>
<evidence type="ECO:0000313" key="9">
    <source>
        <dbReference type="Proteomes" id="UP000002051"/>
    </source>
</evidence>
<evidence type="ECO:0000259" key="5">
    <source>
        <dbReference type="PROSITE" id="PS51017"/>
    </source>
</evidence>
<evidence type="ECO:0000313" key="6">
    <source>
        <dbReference type="EMBL" id="AES88762.1"/>
    </source>
</evidence>
<dbReference type="GO" id="GO:0009909">
    <property type="term" value="P:regulation of flower development"/>
    <property type="evidence" value="ECO:0000318"/>
    <property type="project" value="GO_Central"/>
</dbReference>
<dbReference type="InterPro" id="IPR045281">
    <property type="entry name" value="CONSTANS-like"/>
</dbReference>
<proteinExistence type="predicted"/>
<dbReference type="PROSITE" id="PS51017">
    <property type="entry name" value="CCT"/>
    <property type="match status" value="1"/>
</dbReference>
<evidence type="ECO:0000313" key="8">
    <source>
        <dbReference type="EnsemblPlants" id="AES88762"/>
    </source>
</evidence>
<sequence length="242" mass="27580">MYTNFNITFSTTPDLQQHNHLGEYESVPQLNSSGGGGGGGNYNSCSSGCASYLGSPDRLMQRSISSHSLQKNDVPHHHPFSTLFAELLDQENGPVRRVYSTGDLDQRVGGMQQYYHQSDSPLSTESNMIIEEMSRPASPYSPEEKKVRIERYRSKKNQRNYNKKIKYVCRKTLADSRPRIRGRFAKNDEIVRNPPNQWSHISNGEELEDEEEENWDSLFDSLVPTSNLAPEEHHSSSYSVLY</sequence>
<organism evidence="6 9">
    <name type="scientific">Medicago truncatula</name>
    <name type="common">Barrel medic</name>
    <name type="synonym">Medicago tribuloides</name>
    <dbReference type="NCBI Taxonomy" id="3880"/>
    <lineage>
        <taxon>Eukaryota</taxon>
        <taxon>Viridiplantae</taxon>
        <taxon>Streptophyta</taxon>
        <taxon>Embryophyta</taxon>
        <taxon>Tracheophyta</taxon>
        <taxon>Spermatophyta</taxon>
        <taxon>Magnoliopsida</taxon>
        <taxon>eudicotyledons</taxon>
        <taxon>Gunneridae</taxon>
        <taxon>Pentapetalae</taxon>
        <taxon>rosids</taxon>
        <taxon>fabids</taxon>
        <taxon>Fabales</taxon>
        <taxon>Fabaceae</taxon>
        <taxon>Papilionoideae</taxon>
        <taxon>50 kb inversion clade</taxon>
        <taxon>NPAAA clade</taxon>
        <taxon>Hologalegina</taxon>
        <taxon>IRL clade</taxon>
        <taxon>Trifolieae</taxon>
        <taxon>Medicago</taxon>
    </lineage>
</organism>
<feature type="region of interest" description="Disordered" evidence="4">
    <location>
        <begin position="195"/>
        <end position="216"/>
    </location>
</feature>
<evidence type="ECO:0000256" key="3">
    <source>
        <dbReference type="PROSITE-ProRule" id="PRU00357"/>
    </source>
</evidence>
<dbReference type="Proteomes" id="UP000002051">
    <property type="component" value="Chromosome 4"/>
</dbReference>
<name>G7JSL7_MEDTR</name>
<dbReference type="OrthoDB" id="153872at2759"/>
<evidence type="ECO:0000256" key="1">
    <source>
        <dbReference type="ARBA" id="ARBA00004123"/>
    </source>
</evidence>
<dbReference type="STRING" id="3880.G7JSL7"/>
<comment type="subcellular location">
    <subcellularLocation>
        <location evidence="1 3">Nucleus</location>
    </subcellularLocation>
</comment>
<reference evidence="6 9" key="2">
    <citation type="journal article" date="2014" name="BMC Genomics">
        <title>An improved genome release (version Mt4.0) for the model legume Medicago truncatula.</title>
        <authorList>
            <person name="Tang H."/>
            <person name="Krishnakumar V."/>
            <person name="Bidwell S."/>
            <person name="Rosen B."/>
            <person name="Chan A."/>
            <person name="Zhou S."/>
            <person name="Gentzbittel L."/>
            <person name="Childs K.L."/>
            <person name="Yandell M."/>
            <person name="Gundlach H."/>
            <person name="Mayer K.F."/>
            <person name="Schwartz D.C."/>
            <person name="Town C.D."/>
        </authorList>
    </citation>
    <scope>GENOME REANNOTATION</scope>
    <source>
        <strain evidence="7">A17</strain>
        <strain evidence="8 9">cv. Jemalong A17</strain>
    </source>
</reference>
<dbReference type="PaxDb" id="3880-AES88762"/>
<dbReference type="PANTHER" id="PTHR31319:SF114">
    <property type="entry name" value="OS12G0262400 PROTEIN"/>
    <property type="match status" value="1"/>
</dbReference>
<evidence type="ECO:0000256" key="4">
    <source>
        <dbReference type="SAM" id="MobiDB-lite"/>
    </source>
</evidence>
<dbReference type="EnsemblPlants" id="AES88762">
    <property type="protein sequence ID" value="AES88762"/>
    <property type="gene ID" value="MTR_4g061910"/>
</dbReference>
<keyword evidence="2 3" id="KW-0539">Nucleus</keyword>
<dbReference type="AlphaFoldDB" id="G7JSL7"/>
<dbReference type="OMA" id="LERINMV"/>
<dbReference type="Pfam" id="PF06203">
    <property type="entry name" value="CCT"/>
    <property type="match status" value="1"/>
</dbReference>
<dbReference type="GO" id="GO:0005634">
    <property type="term" value="C:nucleus"/>
    <property type="evidence" value="ECO:0000318"/>
    <property type="project" value="GO_Central"/>
</dbReference>
<feature type="compositionally biased region" description="Acidic residues" evidence="4">
    <location>
        <begin position="205"/>
        <end position="215"/>
    </location>
</feature>
<dbReference type="InterPro" id="IPR010402">
    <property type="entry name" value="CCT_domain"/>
</dbReference>
<reference evidence="8" key="3">
    <citation type="submission" date="2015-04" db="UniProtKB">
        <authorList>
            <consortium name="EnsemblPlants"/>
        </authorList>
    </citation>
    <scope>IDENTIFICATION</scope>
    <source>
        <strain evidence="8">cv. Jemalong A17</strain>
    </source>
</reference>
<accession>G7JSL7</accession>
<dbReference type="eggNOG" id="ENOG502RZTI">
    <property type="taxonomic scope" value="Eukaryota"/>
</dbReference>
<protein>
    <submittedName>
        <fullName evidence="6">CCT motif protein</fullName>
    </submittedName>
</protein>
<dbReference type="EMBL" id="CM001220">
    <property type="protein sequence ID" value="AES88762.1"/>
    <property type="molecule type" value="Genomic_DNA"/>
</dbReference>